<dbReference type="OrthoDB" id="6085115at2759"/>
<sequence>MEAARVYQEALYAELERRIGILQEADEKHKGWWAIPTPIDYLRRYSKTHGNLIQFGHLTPNGILGFARDHNVAFRAGLSLLTTPNDYPIYPCVGRPPYWSCNGGIVEGRKASAKHTHTGTAGRTGQCLVMPYYVNPDATGAEGNIFKKFMTSEWFLQEEPFNLEMILPRAKNADTTTPYHRLAVGSLVELKTSPILGIVMIMTEAGVWVVGKEGRQFYFYENILRVLSHGMIEGSQASLNRKKAKLMSVEEEHVKLAQSETTMVTTLNARRRLIEDSNKAETAAMMRLRKAFTAITKVDRDHLLRGFTEPTELFLSLDNNDEVKNIGDTIEMKLGNVTLHVGKERALEKIWRESLKLHVEPDVERTDMSQMEVIEGGTINLGTIEASAVFILDKEDPKENEVDGIMNPSAIALGPRTRDGYGFVHLSMIFRISKFFPISPPNYFANVAAEMGLTHEIYGELKGKNIDLPIPGTIVDNYKFSTERTPIGGEPRRNSSKKAIILISTSMCSTFHFGGKKDSYRTRVDCEEWVHYPVMDVGYMVDDLDVEILQTPDLYRLHHQQSQLLMESWDVQDGQHHDEVIRWHVEVLTGVGPGPEKPTFSWGLPLRPLVACPNHFHPWVATTSRQAVFLANGRDKAVNCEIGAVPVPQQLVWIQLPPAQA</sequence>
<dbReference type="Proteomes" id="UP000678499">
    <property type="component" value="Unassembled WGS sequence"/>
</dbReference>
<dbReference type="EMBL" id="CAJPEX010004061">
    <property type="protein sequence ID" value="CAG0922775.1"/>
    <property type="molecule type" value="Genomic_DNA"/>
</dbReference>
<name>A0A7R9GIS5_9CRUS</name>
<evidence type="ECO:0000313" key="1">
    <source>
        <dbReference type="EMBL" id="CAD7282623.1"/>
    </source>
</evidence>
<protein>
    <submittedName>
        <fullName evidence="1">Uncharacterized protein</fullName>
    </submittedName>
</protein>
<reference evidence="1" key="1">
    <citation type="submission" date="2020-11" db="EMBL/GenBank/DDBJ databases">
        <authorList>
            <person name="Tran Van P."/>
        </authorList>
    </citation>
    <scope>NUCLEOTIDE SEQUENCE</scope>
</reference>
<accession>A0A7R9GIS5</accession>
<proteinExistence type="predicted"/>
<evidence type="ECO:0000313" key="2">
    <source>
        <dbReference type="Proteomes" id="UP000678499"/>
    </source>
</evidence>
<keyword evidence="2" id="KW-1185">Reference proteome</keyword>
<dbReference type="EMBL" id="OA886098">
    <property type="protein sequence ID" value="CAD7282623.1"/>
    <property type="molecule type" value="Genomic_DNA"/>
</dbReference>
<gene>
    <name evidence="1" type="ORF">NMOB1V02_LOCUS10245</name>
</gene>
<organism evidence="1">
    <name type="scientific">Notodromas monacha</name>
    <dbReference type="NCBI Taxonomy" id="399045"/>
    <lineage>
        <taxon>Eukaryota</taxon>
        <taxon>Metazoa</taxon>
        <taxon>Ecdysozoa</taxon>
        <taxon>Arthropoda</taxon>
        <taxon>Crustacea</taxon>
        <taxon>Oligostraca</taxon>
        <taxon>Ostracoda</taxon>
        <taxon>Podocopa</taxon>
        <taxon>Podocopida</taxon>
        <taxon>Cypridocopina</taxon>
        <taxon>Cypridoidea</taxon>
        <taxon>Cyprididae</taxon>
        <taxon>Notodromas</taxon>
    </lineage>
</organism>
<dbReference type="AlphaFoldDB" id="A0A7R9GIS5"/>